<dbReference type="Proteomes" id="UP000029665">
    <property type="component" value="Unassembled WGS sequence"/>
</dbReference>
<evidence type="ECO:0000313" key="9">
    <source>
        <dbReference type="Proteomes" id="UP000029665"/>
    </source>
</evidence>
<protein>
    <recommendedName>
        <fullName evidence="7">DUF659 domain-containing protein</fullName>
    </recommendedName>
</protein>
<dbReference type="InterPro" id="IPR052035">
    <property type="entry name" value="ZnF_BED_domain_contain"/>
</dbReference>
<keyword evidence="9" id="KW-1185">Reference proteome</keyword>
<dbReference type="PANTHER" id="PTHR46481">
    <property type="entry name" value="ZINC FINGER BED DOMAIN-CONTAINING PROTEIN 4"/>
    <property type="match status" value="1"/>
</dbReference>
<dbReference type="OrthoDB" id="2801221at2759"/>
<keyword evidence="2" id="KW-0479">Metal-binding</keyword>
<dbReference type="PANTHER" id="PTHR46481:SF10">
    <property type="entry name" value="ZINC FINGER BED DOMAIN-CONTAINING PROTEIN 39"/>
    <property type="match status" value="1"/>
</dbReference>
<evidence type="ECO:0000256" key="5">
    <source>
        <dbReference type="ARBA" id="ARBA00023242"/>
    </source>
</evidence>
<accession>A0A060SJZ7</accession>
<feature type="compositionally biased region" description="Basic and acidic residues" evidence="6">
    <location>
        <begin position="30"/>
        <end position="45"/>
    </location>
</feature>
<evidence type="ECO:0000256" key="2">
    <source>
        <dbReference type="ARBA" id="ARBA00022723"/>
    </source>
</evidence>
<name>A0A060SJZ7_PYCCI</name>
<dbReference type="AlphaFoldDB" id="A0A060SJZ7"/>
<organism evidence="8 9">
    <name type="scientific">Pycnoporus cinnabarinus</name>
    <name type="common">Cinnabar-red polypore</name>
    <name type="synonym">Trametes cinnabarina</name>
    <dbReference type="NCBI Taxonomy" id="5643"/>
    <lineage>
        <taxon>Eukaryota</taxon>
        <taxon>Fungi</taxon>
        <taxon>Dikarya</taxon>
        <taxon>Basidiomycota</taxon>
        <taxon>Agaricomycotina</taxon>
        <taxon>Agaricomycetes</taxon>
        <taxon>Polyporales</taxon>
        <taxon>Polyporaceae</taxon>
        <taxon>Trametes</taxon>
    </lineage>
</organism>
<gene>
    <name evidence="8" type="ORF">BN946_scf184846.g2</name>
</gene>
<dbReference type="GO" id="GO:0008270">
    <property type="term" value="F:zinc ion binding"/>
    <property type="evidence" value="ECO:0007669"/>
    <property type="project" value="UniProtKB-KW"/>
</dbReference>
<keyword evidence="4" id="KW-0862">Zinc</keyword>
<reference evidence="8" key="1">
    <citation type="submission" date="2014-01" db="EMBL/GenBank/DDBJ databases">
        <title>The genome of the white-rot fungus Pycnoporus cinnabarinus: a basidiomycete model with a versatile arsenal for lignocellulosic biomass breakdown.</title>
        <authorList>
            <person name="Levasseur A."/>
            <person name="Lomascolo A."/>
            <person name="Ruiz-Duenas F.J."/>
            <person name="Uzan E."/>
            <person name="Piumi F."/>
            <person name="Kues U."/>
            <person name="Ram A.F.J."/>
            <person name="Murat C."/>
            <person name="Haon M."/>
            <person name="Benoit I."/>
            <person name="Arfi Y."/>
            <person name="Chevret D."/>
            <person name="Drula E."/>
            <person name="Kwon M.J."/>
            <person name="Gouret P."/>
            <person name="Lesage-Meessen L."/>
            <person name="Lombard V."/>
            <person name="Mariette J."/>
            <person name="Noirot C."/>
            <person name="Park J."/>
            <person name="Patyshakuliyeva A."/>
            <person name="Wieneger R.A.B."/>
            <person name="Wosten H.A.B."/>
            <person name="Martin F."/>
            <person name="Coutinho P.M."/>
            <person name="de Vries R."/>
            <person name="Martinez A.T."/>
            <person name="Klopp C."/>
            <person name="Pontarotti P."/>
            <person name="Henrissat B."/>
            <person name="Record E."/>
        </authorList>
    </citation>
    <scope>NUCLEOTIDE SEQUENCE [LARGE SCALE GENOMIC DNA]</scope>
    <source>
        <strain evidence="8">BRFM137</strain>
    </source>
</reference>
<evidence type="ECO:0000256" key="6">
    <source>
        <dbReference type="SAM" id="MobiDB-lite"/>
    </source>
</evidence>
<evidence type="ECO:0000256" key="4">
    <source>
        <dbReference type="ARBA" id="ARBA00022833"/>
    </source>
</evidence>
<feature type="region of interest" description="Disordered" evidence="6">
    <location>
        <begin position="11"/>
        <end position="49"/>
    </location>
</feature>
<evidence type="ECO:0000313" key="8">
    <source>
        <dbReference type="EMBL" id="CDO74521.1"/>
    </source>
</evidence>
<dbReference type="InterPro" id="IPR012337">
    <property type="entry name" value="RNaseH-like_sf"/>
</dbReference>
<dbReference type="Pfam" id="PF04937">
    <property type="entry name" value="DUF659"/>
    <property type="match status" value="1"/>
</dbReference>
<keyword evidence="3" id="KW-0863">Zinc-finger</keyword>
<evidence type="ECO:0000259" key="7">
    <source>
        <dbReference type="Pfam" id="PF04937"/>
    </source>
</evidence>
<keyword evidence="5" id="KW-0539">Nucleus</keyword>
<evidence type="ECO:0000256" key="3">
    <source>
        <dbReference type="ARBA" id="ARBA00022771"/>
    </source>
</evidence>
<comment type="subcellular location">
    <subcellularLocation>
        <location evidence="1">Nucleus</location>
    </subcellularLocation>
</comment>
<evidence type="ECO:0000256" key="1">
    <source>
        <dbReference type="ARBA" id="ARBA00004123"/>
    </source>
</evidence>
<comment type="caution">
    <text evidence="8">The sequence shown here is derived from an EMBL/GenBank/DDBJ whole genome shotgun (WGS) entry which is preliminary data.</text>
</comment>
<proteinExistence type="predicted"/>
<dbReference type="EMBL" id="CCBP010000177">
    <property type="protein sequence ID" value="CDO74521.1"/>
    <property type="molecule type" value="Genomic_DNA"/>
</dbReference>
<feature type="domain" description="DUF659" evidence="7">
    <location>
        <begin position="127"/>
        <end position="274"/>
    </location>
</feature>
<sequence length="470" mass="52704">MLRHKAHEVLAASALTKSDSTSSRNRKRDRSTAELHSDSDGDSSRQSDILSTFSASSKRARHDDAKHEASASGNFTAFREKGSKALKEQGDHALLLFLVGCGIPLSVVDSEFFKHFIATIQPKYHPPSSTTLRDTLVPNEASKLNVELIKELQSVRNLTLSFDGGKIRRPRGIYTATVTTPCERQSYLLDLNDASRVSHTANYISKEVLLPVIEKIGPENVSAVVSDNTGNTRKARELIVSMFPHILNFQDCCHEINLALLQINGLDEFREVCLSAFGLRMLQDVREILSYMHHSMYAMEHYNDARKALNIRTGLSHIGTTRFWTFVTAVDSIYQGLAAFRAIVADETLSLDIASRNHLFESHSVKAVQFEICLVRYLAVTMPFARAIRCLEESTITVSDVYAFWLGIMSRLECIMSGCHRAQLSTQTMEDIRAIANQRFKELLEAGPELDVYFAAFFLDPSELLRRVPP</sequence>
<dbReference type="SUPFAM" id="SSF53098">
    <property type="entry name" value="Ribonuclease H-like"/>
    <property type="match status" value="1"/>
</dbReference>
<dbReference type="HOGENOM" id="CLU_652309_0_0_1"/>
<dbReference type="InterPro" id="IPR007021">
    <property type="entry name" value="DUF659"/>
</dbReference>
<dbReference type="GO" id="GO:0005634">
    <property type="term" value="C:nucleus"/>
    <property type="evidence" value="ECO:0007669"/>
    <property type="project" value="UniProtKB-SubCell"/>
</dbReference>